<dbReference type="Proteomes" id="UP001501588">
    <property type="component" value="Unassembled WGS sequence"/>
</dbReference>
<keyword evidence="5" id="KW-1185">Reference proteome</keyword>
<accession>A0ABN1EU68</accession>
<comment type="similarity">
    <text evidence="1">Belongs to the TrbG/VirB9 family.</text>
</comment>
<evidence type="ECO:0000256" key="1">
    <source>
        <dbReference type="ARBA" id="ARBA00006135"/>
    </source>
</evidence>
<evidence type="ECO:0000256" key="2">
    <source>
        <dbReference type="ARBA" id="ARBA00022729"/>
    </source>
</evidence>
<dbReference type="InterPro" id="IPR038161">
    <property type="entry name" value="VirB9/CagX/TrbG_C_sf"/>
</dbReference>
<dbReference type="InterPro" id="IPR010258">
    <property type="entry name" value="Conjugal_tfr_TrbG/VirB9/CagX"/>
</dbReference>
<keyword evidence="2 3" id="KW-0732">Signal</keyword>
<dbReference type="RefSeq" id="WP_343894223.1">
    <property type="nucleotide sequence ID" value="NZ_BAAAFZ010000009.1"/>
</dbReference>
<gene>
    <name evidence="4" type="ORF">GCM10009416_11530</name>
</gene>
<name>A0ABN1EU68_9PROT</name>
<dbReference type="CDD" id="cd06911">
    <property type="entry name" value="VirB9_CagX_TrbG"/>
    <property type="match status" value="1"/>
</dbReference>
<evidence type="ECO:0000313" key="4">
    <source>
        <dbReference type="EMBL" id="GAA0574520.1"/>
    </source>
</evidence>
<feature type="chain" id="PRO_5047041358" evidence="3">
    <location>
        <begin position="21"/>
        <end position="315"/>
    </location>
</feature>
<sequence length="315" mass="34241">MKNFLVTTAAAVAAALPAHALDVPERINPDEPHMRRQVYNPAGRTHLVLTMGRSAILTFGQDEQVKRVMFGTEGLMSGPKPQDVQGGGGQGATIGNNLPLWGDAVGVTTLQVITHRPGHPDRPYQFTAEVRQLPATCAGGLDTRRCSEDPDAVFGLTFVYPEDERQRRATAAAEARQNNAVRSRAVREQRETQTARDRLAVDFRCLNELYEAQGSASIVPDKTCDDGQATGFLFRGNRPVPAVFLIGADGKEQSVRPAMHGDWMVVPALRGEMRLRLGGAVLAVWNRRLDAIGRNPGTGTSSPDVIREVVEARSQ</sequence>
<dbReference type="Gene3D" id="2.60.40.2500">
    <property type="match status" value="1"/>
</dbReference>
<evidence type="ECO:0000313" key="5">
    <source>
        <dbReference type="Proteomes" id="UP001501588"/>
    </source>
</evidence>
<comment type="caution">
    <text evidence="4">The sequence shown here is derived from an EMBL/GenBank/DDBJ whole genome shotgun (WGS) entry which is preliminary data.</text>
</comment>
<proteinExistence type="inferred from homology"/>
<feature type="signal peptide" evidence="3">
    <location>
        <begin position="1"/>
        <end position="20"/>
    </location>
</feature>
<evidence type="ECO:0000256" key="3">
    <source>
        <dbReference type="SAM" id="SignalP"/>
    </source>
</evidence>
<dbReference type="InterPro" id="IPR033645">
    <property type="entry name" value="VirB9/CagX/TrbG_C"/>
</dbReference>
<protein>
    <submittedName>
        <fullName evidence="4">Uncharacterized protein</fullName>
    </submittedName>
</protein>
<dbReference type="EMBL" id="BAAAFZ010000009">
    <property type="protein sequence ID" value="GAA0574520.1"/>
    <property type="molecule type" value="Genomic_DNA"/>
</dbReference>
<dbReference type="Pfam" id="PF03524">
    <property type="entry name" value="CagX"/>
    <property type="match status" value="1"/>
</dbReference>
<reference evidence="4 5" key="1">
    <citation type="journal article" date="2019" name="Int. J. Syst. Evol. Microbiol.">
        <title>The Global Catalogue of Microorganisms (GCM) 10K type strain sequencing project: providing services to taxonomists for standard genome sequencing and annotation.</title>
        <authorList>
            <consortium name="The Broad Institute Genomics Platform"/>
            <consortium name="The Broad Institute Genome Sequencing Center for Infectious Disease"/>
            <person name="Wu L."/>
            <person name="Ma J."/>
        </authorList>
    </citation>
    <scope>NUCLEOTIDE SEQUENCE [LARGE SCALE GENOMIC DNA]</scope>
    <source>
        <strain evidence="4 5">JCM 9933</strain>
    </source>
</reference>
<organism evidence="4 5">
    <name type="scientific">Craurococcus roseus</name>
    <dbReference type="NCBI Taxonomy" id="77585"/>
    <lineage>
        <taxon>Bacteria</taxon>
        <taxon>Pseudomonadati</taxon>
        <taxon>Pseudomonadota</taxon>
        <taxon>Alphaproteobacteria</taxon>
        <taxon>Acetobacterales</taxon>
        <taxon>Acetobacteraceae</taxon>
        <taxon>Craurococcus</taxon>
    </lineage>
</organism>